<sequence length="101" mass="10876">MENVEANTTVEKEESSTQENPQNVLFGTISYADDAAFENFVKGMTVNHAVFILMAAANFAQAKGAFNLLESEALSAAIRAVRKTGSPVQSEEDSTETEVSK</sequence>
<proteinExistence type="predicted"/>
<protein>
    <submittedName>
        <fullName evidence="2">Uncharacterized protein</fullName>
    </submittedName>
</protein>
<gene>
    <name evidence="2" type="ORF">UFOVP699_42</name>
</gene>
<reference evidence="2" key="1">
    <citation type="submission" date="2020-04" db="EMBL/GenBank/DDBJ databases">
        <authorList>
            <person name="Chiriac C."/>
            <person name="Salcher M."/>
            <person name="Ghai R."/>
            <person name="Kavagutti S V."/>
        </authorList>
    </citation>
    <scope>NUCLEOTIDE SEQUENCE</scope>
</reference>
<feature type="region of interest" description="Disordered" evidence="1">
    <location>
        <begin position="1"/>
        <end position="23"/>
    </location>
</feature>
<feature type="compositionally biased region" description="Acidic residues" evidence="1">
    <location>
        <begin position="90"/>
        <end position="101"/>
    </location>
</feature>
<evidence type="ECO:0000313" key="2">
    <source>
        <dbReference type="EMBL" id="CAB4158910.1"/>
    </source>
</evidence>
<feature type="region of interest" description="Disordered" evidence="1">
    <location>
        <begin position="82"/>
        <end position="101"/>
    </location>
</feature>
<organism evidence="2">
    <name type="scientific">uncultured Caudovirales phage</name>
    <dbReference type="NCBI Taxonomy" id="2100421"/>
    <lineage>
        <taxon>Viruses</taxon>
        <taxon>Duplodnaviria</taxon>
        <taxon>Heunggongvirae</taxon>
        <taxon>Uroviricota</taxon>
        <taxon>Caudoviricetes</taxon>
        <taxon>Peduoviridae</taxon>
        <taxon>Maltschvirus</taxon>
        <taxon>Maltschvirus maltsch</taxon>
    </lineage>
</organism>
<evidence type="ECO:0000256" key="1">
    <source>
        <dbReference type="SAM" id="MobiDB-lite"/>
    </source>
</evidence>
<accession>A0A6J5NGL4</accession>
<name>A0A6J5NGL4_9CAUD</name>
<dbReference type="EMBL" id="LR796670">
    <property type="protein sequence ID" value="CAB4158910.1"/>
    <property type="molecule type" value="Genomic_DNA"/>
</dbReference>